<accession>A0A0C3DYC9</accession>
<organism evidence="1 2">
    <name type="scientific">Scleroderma citrinum Foug A</name>
    <dbReference type="NCBI Taxonomy" id="1036808"/>
    <lineage>
        <taxon>Eukaryota</taxon>
        <taxon>Fungi</taxon>
        <taxon>Dikarya</taxon>
        <taxon>Basidiomycota</taxon>
        <taxon>Agaricomycotina</taxon>
        <taxon>Agaricomycetes</taxon>
        <taxon>Agaricomycetidae</taxon>
        <taxon>Boletales</taxon>
        <taxon>Sclerodermatineae</taxon>
        <taxon>Sclerodermataceae</taxon>
        <taxon>Scleroderma</taxon>
    </lineage>
</organism>
<gene>
    <name evidence="1" type="ORF">SCLCIDRAFT_1216113</name>
</gene>
<protein>
    <submittedName>
        <fullName evidence="1">Uncharacterized protein</fullName>
    </submittedName>
</protein>
<evidence type="ECO:0000313" key="1">
    <source>
        <dbReference type="EMBL" id="KIM61204.1"/>
    </source>
</evidence>
<dbReference type="InParanoid" id="A0A0C3DYC9"/>
<proteinExistence type="predicted"/>
<evidence type="ECO:0000313" key="2">
    <source>
        <dbReference type="Proteomes" id="UP000053989"/>
    </source>
</evidence>
<reference evidence="1 2" key="1">
    <citation type="submission" date="2014-04" db="EMBL/GenBank/DDBJ databases">
        <authorList>
            <consortium name="DOE Joint Genome Institute"/>
            <person name="Kuo A."/>
            <person name="Kohler A."/>
            <person name="Nagy L.G."/>
            <person name="Floudas D."/>
            <person name="Copeland A."/>
            <person name="Barry K.W."/>
            <person name="Cichocki N."/>
            <person name="Veneault-Fourrey C."/>
            <person name="LaButti K."/>
            <person name="Lindquist E.A."/>
            <person name="Lipzen A."/>
            <person name="Lundell T."/>
            <person name="Morin E."/>
            <person name="Murat C."/>
            <person name="Sun H."/>
            <person name="Tunlid A."/>
            <person name="Henrissat B."/>
            <person name="Grigoriev I.V."/>
            <person name="Hibbett D.S."/>
            <person name="Martin F."/>
            <person name="Nordberg H.P."/>
            <person name="Cantor M.N."/>
            <person name="Hua S.X."/>
        </authorList>
    </citation>
    <scope>NUCLEOTIDE SEQUENCE [LARGE SCALE GENOMIC DNA]</scope>
    <source>
        <strain evidence="1 2">Foug A</strain>
    </source>
</reference>
<dbReference type="Proteomes" id="UP000053989">
    <property type="component" value="Unassembled WGS sequence"/>
</dbReference>
<keyword evidence="2" id="KW-1185">Reference proteome</keyword>
<reference evidence="2" key="2">
    <citation type="submission" date="2015-01" db="EMBL/GenBank/DDBJ databases">
        <title>Evolutionary Origins and Diversification of the Mycorrhizal Mutualists.</title>
        <authorList>
            <consortium name="DOE Joint Genome Institute"/>
            <consortium name="Mycorrhizal Genomics Consortium"/>
            <person name="Kohler A."/>
            <person name="Kuo A."/>
            <person name="Nagy L.G."/>
            <person name="Floudas D."/>
            <person name="Copeland A."/>
            <person name="Barry K.W."/>
            <person name="Cichocki N."/>
            <person name="Veneault-Fourrey C."/>
            <person name="LaButti K."/>
            <person name="Lindquist E.A."/>
            <person name="Lipzen A."/>
            <person name="Lundell T."/>
            <person name="Morin E."/>
            <person name="Murat C."/>
            <person name="Riley R."/>
            <person name="Ohm R."/>
            <person name="Sun H."/>
            <person name="Tunlid A."/>
            <person name="Henrissat B."/>
            <person name="Grigoriev I.V."/>
            <person name="Hibbett D.S."/>
            <person name="Martin F."/>
        </authorList>
    </citation>
    <scope>NUCLEOTIDE SEQUENCE [LARGE SCALE GENOMIC DNA]</scope>
    <source>
        <strain evidence="2">Foug A</strain>
    </source>
</reference>
<dbReference type="EMBL" id="KN822054">
    <property type="protein sequence ID" value="KIM61204.1"/>
    <property type="molecule type" value="Genomic_DNA"/>
</dbReference>
<sequence>MARDQCLARRWQNYEGRSTTQSYSTLPLIGVSQGGYKNTLWWFSRGHGNHQGAYN</sequence>
<name>A0A0C3DYC9_9AGAM</name>
<dbReference type="AlphaFoldDB" id="A0A0C3DYC9"/>
<dbReference type="HOGENOM" id="CLU_3033728_0_0_1"/>